<sequence length="206" mass="23953">MEFNNEKNDRITKKKQLKEKQLFSAAYELFLKQGIEKTAINDIVKQAGVAKGTFYLYFKDKYDILNKLILKKSNYILSEALEATANESIKCFGERTLFFIDHIITNLKNNVLLLKIINKNISWGLYRKAIMKPEEYEQVRKVTDIFITNLVNEGMSKEEAEMTLFMIIELVGSVCFTTIIFKEPTDIESIKPILFKKILSMIKVEN</sequence>
<dbReference type="GO" id="GO:0003677">
    <property type="term" value="F:DNA binding"/>
    <property type="evidence" value="ECO:0007669"/>
    <property type="project" value="UniProtKB-UniRule"/>
</dbReference>
<dbReference type="PANTHER" id="PTHR43479:SF11">
    <property type="entry name" value="ACREF_ENVCD OPERON REPRESSOR-RELATED"/>
    <property type="match status" value="1"/>
</dbReference>
<dbReference type="PANTHER" id="PTHR43479">
    <property type="entry name" value="ACREF/ENVCD OPERON REPRESSOR-RELATED"/>
    <property type="match status" value="1"/>
</dbReference>
<proteinExistence type="predicted"/>
<evidence type="ECO:0000256" key="1">
    <source>
        <dbReference type="ARBA" id="ARBA00023125"/>
    </source>
</evidence>
<dbReference type="SUPFAM" id="SSF46689">
    <property type="entry name" value="Homeodomain-like"/>
    <property type="match status" value="1"/>
</dbReference>
<dbReference type="Proteomes" id="UP000199263">
    <property type="component" value="Unassembled WGS sequence"/>
</dbReference>
<dbReference type="InterPro" id="IPR001647">
    <property type="entry name" value="HTH_TetR"/>
</dbReference>
<protein>
    <submittedName>
        <fullName evidence="4">DNA-binding transcriptional regulator, AcrR family</fullName>
    </submittedName>
</protein>
<feature type="domain" description="HTH tetR-type" evidence="3">
    <location>
        <begin position="16"/>
        <end position="76"/>
    </location>
</feature>
<evidence type="ECO:0000259" key="3">
    <source>
        <dbReference type="PROSITE" id="PS50977"/>
    </source>
</evidence>
<reference evidence="4 5" key="1">
    <citation type="submission" date="2016-10" db="EMBL/GenBank/DDBJ databases">
        <authorList>
            <person name="de Groot N.N."/>
        </authorList>
    </citation>
    <scope>NUCLEOTIDE SEQUENCE [LARGE SCALE GENOMIC DNA]</scope>
    <source>
        <strain evidence="4 5">DSM 12992</strain>
    </source>
</reference>
<dbReference type="OrthoDB" id="9812484at2"/>
<accession>A0A1I1RFQ7</accession>
<name>A0A1I1RFQ7_9CLOT</name>
<evidence type="ECO:0000256" key="2">
    <source>
        <dbReference type="PROSITE-ProRule" id="PRU00335"/>
    </source>
</evidence>
<keyword evidence="5" id="KW-1185">Reference proteome</keyword>
<evidence type="ECO:0000313" key="5">
    <source>
        <dbReference type="Proteomes" id="UP000199263"/>
    </source>
</evidence>
<dbReference type="STRING" id="119641.SAMN05421842_13312"/>
<keyword evidence="1 2" id="KW-0238">DNA-binding</keyword>
<gene>
    <name evidence="4" type="ORF">SAMN05421842_13312</name>
</gene>
<dbReference type="Pfam" id="PF00440">
    <property type="entry name" value="TetR_N"/>
    <property type="match status" value="1"/>
</dbReference>
<dbReference type="InterPro" id="IPR009057">
    <property type="entry name" value="Homeodomain-like_sf"/>
</dbReference>
<dbReference type="InterPro" id="IPR050624">
    <property type="entry name" value="HTH-type_Tx_Regulator"/>
</dbReference>
<dbReference type="Gene3D" id="1.10.357.10">
    <property type="entry name" value="Tetracycline Repressor, domain 2"/>
    <property type="match status" value="1"/>
</dbReference>
<dbReference type="PROSITE" id="PS50977">
    <property type="entry name" value="HTH_TETR_2"/>
    <property type="match status" value="1"/>
</dbReference>
<dbReference type="RefSeq" id="WP_090093962.1">
    <property type="nucleotide sequence ID" value="NZ_FOMG01000033.1"/>
</dbReference>
<feature type="DNA-binding region" description="H-T-H motif" evidence="2">
    <location>
        <begin position="39"/>
        <end position="58"/>
    </location>
</feature>
<organism evidence="4 5">
    <name type="scientific">Clostridium uliginosum</name>
    <dbReference type="NCBI Taxonomy" id="119641"/>
    <lineage>
        <taxon>Bacteria</taxon>
        <taxon>Bacillati</taxon>
        <taxon>Bacillota</taxon>
        <taxon>Clostridia</taxon>
        <taxon>Eubacteriales</taxon>
        <taxon>Clostridiaceae</taxon>
        <taxon>Clostridium</taxon>
    </lineage>
</organism>
<dbReference type="PRINTS" id="PR00455">
    <property type="entry name" value="HTHTETR"/>
</dbReference>
<dbReference type="EMBL" id="FOMG01000033">
    <property type="protein sequence ID" value="SFD33155.1"/>
    <property type="molecule type" value="Genomic_DNA"/>
</dbReference>
<evidence type="ECO:0000313" key="4">
    <source>
        <dbReference type="EMBL" id="SFD33155.1"/>
    </source>
</evidence>
<dbReference type="AlphaFoldDB" id="A0A1I1RFQ7"/>